<dbReference type="InterPro" id="IPR029787">
    <property type="entry name" value="Nucleotide_cyclase"/>
</dbReference>
<feature type="transmembrane region" description="Helical" evidence="1">
    <location>
        <begin position="189"/>
        <end position="209"/>
    </location>
</feature>
<keyword evidence="4" id="KW-1185">Reference proteome</keyword>
<feature type="transmembrane region" description="Helical" evidence="1">
    <location>
        <begin position="252"/>
        <end position="270"/>
    </location>
</feature>
<evidence type="ECO:0000256" key="1">
    <source>
        <dbReference type="SAM" id="Phobius"/>
    </source>
</evidence>
<protein>
    <recommendedName>
        <fullName evidence="2">GGDEF domain-containing protein</fullName>
    </recommendedName>
</protein>
<dbReference type="InterPro" id="IPR052163">
    <property type="entry name" value="DGC-Regulatory_Protein"/>
</dbReference>
<feature type="transmembrane region" description="Helical" evidence="1">
    <location>
        <begin position="62"/>
        <end position="84"/>
    </location>
</feature>
<accession>A0A8J3YS14</accession>
<keyword evidence="1" id="KW-1133">Transmembrane helix</keyword>
<dbReference type="CDD" id="cd01949">
    <property type="entry name" value="GGDEF"/>
    <property type="match status" value="1"/>
</dbReference>
<dbReference type="InterPro" id="IPR043128">
    <property type="entry name" value="Rev_trsase/Diguanyl_cyclase"/>
</dbReference>
<dbReference type="FunFam" id="3.30.70.270:FF:000001">
    <property type="entry name" value="Diguanylate cyclase domain protein"/>
    <property type="match status" value="1"/>
</dbReference>
<feature type="transmembrane region" description="Helical" evidence="1">
    <location>
        <begin position="128"/>
        <end position="146"/>
    </location>
</feature>
<feature type="domain" description="GGDEF" evidence="2">
    <location>
        <begin position="378"/>
        <end position="514"/>
    </location>
</feature>
<dbReference type="PANTHER" id="PTHR46663">
    <property type="entry name" value="DIGUANYLATE CYCLASE DGCT-RELATED"/>
    <property type="match status" value="1"/>
</dbReference>
<evidence type="ECO:0000259" key="2">
    <source>
        <dbReference type="PROSITE" id="PS50887"/>
    </source>
</evidence>
<feature type="transmembrane region" description="Helical" evidence="1">
    <location>
        <begin position="158"/>
        <end position="177"/>
    </location>
</feature>
<feature type="transmembrane region" description="Helical" evidence="1">
    <location>
        <begin position="221"/>
        <end position="240"/>
    </location>
</feature>
<dbReference type="RefSeq" id="WP_203903065.1">
    <property type="nucleotide sequence ID" value="NZ_BOPF01000029.1"/>
</dbReference>
<keyword evidence="1" id="KW-0812">Transmembrane</keyword>
<dbReference type="PROSITE" id="PS50887">
    <property type="entry name" value="GGDEF"/>
    <property type="match status" value="1"/>
</dbReference>
<proteinExistence type="predicted"/>
<dbReference type="EMBL" id="BOPF01000029">
    <property type="protein sequence ID" value="GIJ49592.1"/>
    <property type="molecule type" value="Genomic_DNA"/>
</dbReference>
<evidence type="ECO:0000313" key="3">
    <source>
        <dbReference type="EMBL" id="GIJ49592.1"/>
    </source>
</evidence>
<comment type="caution">
    <text evidence="3">The sequence shown here is derived from an EMBL/GenBank/DDBJ whole genome shotgun (WGS) entry which is preliminary data.</text>
</comment>
<dbReference type="Pfam" id="PF00990">
    <property type="entry name" value="GGDEF"/>
    <property type="match status" value="1"/>
</dbReference>
<dbReference type="AlphaFoldDB" id="A0A8J3YS14"/>
<dbReference type="SUPFAM" id="SSF55073">
    <property type="entry name" value="Nucleotide cyclase"/>
    <property type="match status" value="1"/>
</dbReference>
<gene>
    <name evidence="3" type="ORF">Val02_64780</name>
</gene>
<feature type="transmembrane region" description="Helical" evidence="1">
    <location>
        <begin position="291"/>
        <end position="310"/>
    </location>
</feature>
<organism evidence="3 4">
    <name type="scientific">Virgisporangium aliadipatigenens</name>
    <dbReference type="NCBI Taxonomy" id="741659"/>
    <lineage>
        <taxon>Bacteria</taxon>
        <taxon>Bacillati</taxon>
        <taxon>Actinomycetota</taxon>
        <taxon>Actinomycetes</taxon>
        <taxon>Micromonosporales</taxon>
        <taxon>Micromonosporaceae</taxon>
        <taxon>Virgisporangium</taxon>
    </lineage>
</organism>
<dbReference type="PANTHER" id="PTHR46663:SF4">
    <property type="entry name" value="DIGUANYLATE CYCLASE DGCT-RELATED"/>
    <property type="match status" value="1"/>
</dbReference>
<feature type="transmembrane region" description="Helical" evidence="1">
    <location>
        <begin position="96"/>
        <end position="116"/>
    </location>
</feature>
<dbReference type="SMART" id="SM00267">
    <property type="entry name" value="GGDEF"/>
    <property type="match status" value="1"/>
</dbReference>
<feature type="transmembrane region" description="Helical" evidence="1">
    <location>
        <begin position="316"/>
        <end position="335"/>
    </location>
</feature>
<feature type="transmembrane region" description="Helical" evidence="1">
    <location>
        <begin position="26"/>
        <end position="50"/>
    </location>
</feature>
<dbReference type="Gene3D" id="3.30.70.270">
    <property type="match status" value="1"/>
</dbReference>
<dbReference type="Proteomes" id="UP000619260">
    <property type="component" value="Unassembled WGS sequence"/>
</dbReference>
<keyword evidence="1" id="KW-0472">Membrane</keyword>
<dbReference type="NCBIfam" id="TIGR00254">
    <property type="entry name" value="GGDEF"/>
    <property type="match status" value="1"/>
</dbReference>
<evidence type="ECO:0000313" key="4">
    <source>
        <dbReference type="Proteomes" id="UP000619260"/>
    </source>
</evidence>
<dbReference type="InterPro" id="IPR000160">
    <property type="entry name" value="GGDEF_dom"/>
</dbReference>
<sequence>MAADVRRPPNADPPPPRWYARERGGAWRIVALIVYGLGAFAVLFELIGRFTPGTGAPDGGTAVMLSCLAAFTVATVVFTTVAGFNRALDRRTRTAWRLMAVSSVLSLAAVVARGIWPPGSVFPAPGDVLGLAAGPVLLAGLLWFPLRSQSRRDRQRAHIDAALVAVAAGMVLWYLYVGPSLTGDAELNLLAIAYPANDLMRVFGATLVLQRGAAASVRRPMVLICLALLAYIVADVDLGYQQVRHGSVQPSHWQYALWLAAGALLTAAPVEQCLRARTHRLAADQRRDHVVVSRLPYLGIVAAYVPLLLAARRLPLAPFGGLVIGALIVTALVVARQVSALRENSELIATDPLTGLVNRRRLYQALDLALARSTRSGSGMAVMLIDLDGFKEVNDTLGHEAGDRLLVAFGALLRRNVLGTDTVARQGGDEFAIVLSNIDTQDQAAAVVRRIMTDMRNPIMLGDAPVCARASIGIALSDGTVTDADELLRRADTAMYRAKRRKGTEGAQFEFYGAETPEPLQSV</sequence>
<reference evidence="3" key="1">
    <citation type="submission" date="2021-01" db="EMBL/GenBank/DDBJ databases">
        <title>Whole genome shotgun sequence of Virgisporangium aliadipatigenens NBRC 105644.</title>
        <authorList>
            <person name="Komaki H."/>
            <person name="Tamura T."/>
        </authorList>
    </citation>
    <scope>NUCLEOTIDE SEQUENCE</scope>
    <source>
        <strain evidence="3">NBRC 105644</strain>
    </source>
</reference>
<name>A0A8J3YS14_9ACTN</name>